<evidence type="ECO:0000259" key="3">
    <source>
        <dbReference type="PROSITE" id="PS01186"/>
    </source>
</evidence>
<sequence length="168" mass="18078">MNKTGNSDTIVGLDLGNCSLNHLDFALNLTESLNVIDISQNPLVDLSQEIFRGLSGLWYIAVPLNLSCPGGNDTWGNVTKTSSALICQDQNSACGTTGNLTLLCPESSMCAPDGPGYTKCVCAPGFTGYKCLREGPFPMLMFFGILGVVTIMLSLFLWSTQRRKVKSQ</sequence>
<dbReference type="InterPro" id="IPR032675">
    <property type="entry name" value="LRR_dom_sf"/>
</dbReference>
<dbReference type="InterPro" id="IPR000742">
    <property type="entry name" value="EGF"/>
</dbReference>
<reference evidence="4" key="1">
    <citation type="submission" date="2022-03" db="EMBL/GenBank/DDBJ databases">
        <authorList>
            <person name="Alioto T."/>
            <person name="Alioto T."/>
            <person name="Gomez Garrido J."/>
        </authorList>
    </citation>
    <scope>NUCLEOTIDE SEQUENCE</scope>
</reference>
<keyword evidence="1" id="KW-0812">Transmembrane</keyword>
<dbReference type="Proteomes" id="UP001295444">
    <property type="component" value="Chromosome 02"/>
</dbReference>
<name>A0AAD1R8V1_PELCU</name>
<protein>
    <submittedName>
        <fullName evidence="4">All-trans retinoic acid-induced differentiation factor</fullName>
    </submittedName>
</protein>
<dbReference type="PANTHER" id="PTHR15926:SF1">
    <property type="entry name" value="ALL-TRANS RETINOIC ACID-INDUCED DIFFERENTIATION FACTOR"/>
    <property type="match status" value="1"/>
</dbReference>
<dbReference type="InterPro" id="IPR042350">
    <property type="entry name" value="ATRAID"/>
</dbReference>
<feature type="transmembrane region" description="Helical" evidence="1">
    <location>
        <begin position="137"/>
        <end position="158"/>
    </location>
</feature>
<dbReference type="AlphaFoldDB" id="A0AAD1R8V1"/>
<keyword evidence="1" id="KW-0472">Membrane</keyword>
<accession>A0AAD1R8V1</accession>
<gene>
    <name evidence="4" type="ORF">PECUL_23A009083</name>
</gene>
<proteinExistence type="predicted"/>
<evidence type="ECO:0000259" key="2">
    <source>
        <dbReference type="PROSITE" id="PS00022"/>
    </source>
</evidence>
<dbReference type="GO" id="GO:0045669">
    <property type="term" value="P:positive regulation of osteoblast differentiation"/>
    <property type="evidence" value="ECO:0007669"/>
    <property type="project" value="TreeGrafter"/>
</dbReference>
<evidence type="ECO:0000313" key="5">
    <source>
        <dbReference type="Proteomes" id="UP001295444"/>
    </source>
</evidence>
<keyword evidence="5" id="KW-1185">Reference proteome</keyword>
<organism evidence="4 5">
    <name type="scientific">Pelobates cultripes</name>
    <name type="common">Western spadefoot toad</name>
    <dbReference type="NCBI Taxonomy" id="61616"/>
    <lineage>
        <taxon>Eukaryota</taxon>
        <taxon>Metazoa</taxon>
        <taxon>Chordata</taxon>
        <taxon>Craniata</taxon>
        <taxon>Vertebrata</taxon>
        <taxon>Euteleostomi</taxon>
        <taxon>Amphibia</taxon>
        <taxon>Batrachia</taxon>
        <taxon>Anura</taxon>
        <taxon>Pelobatoidea</taxon>
        <taxon>Pelobatidae</taxon>
        <taxon>Pelobates</taxon>
    </lineage>
</organism>
<evidence type="ECO:0000256" key="1">
    <source>
        <dbReference type="SAM" id="Phobius"/>
    </source>
</evidence>
<dbReference type="PROSITE" id="PS00022">
    <property type="entry name" value="EGF_1"/>
    <property type="match status" value="1"/>
</dbReference>
<evidence type="ECO:0000313" key="4">
    <source>
        <dbReference type="EMBL" id="CAH2245273.1"/>
    </source>
</evidence>
<dbReference type="Gene3D" id="3.80.10.10">
    <property type="entry name" value="Ribonuclease Inhibitor"/>
    <property type="match status" value="1"/>
</dbReference>
<dbReference type="PROSITE" id="PS01186">
    <property type="entry name" value="EGF_2"/>
    <property type="match status" value="1"/>
</dbReference>
<dbReference type="PANTHER" id="PTHR15926">
    <property type="entry name" value="ALL-TRANS RETINOIC ACID-INDUCED DIFFERENTIATION FACTOR"/>
    <property type="match status" value="1"/>
</dbReference>
<keyword evidence="1" id="KW-1133">Transmembrane helix</keyword>
<feature type="domain" description="EGF-like" evidence="2 3">
    <location>
        <begin position="120"/>
        <end position="131"/>
    </location>
</feature>
<dbReference type="EMBL" id="OW240913">
    <property type="protein sequence ID" value="CAH2245273.1"/>
    <property type="molecule type" value="Genomic_DNA"/>
</dbReference>